<dbReference type="SMART" id="SM00052">
    <property type="entry name" value="EAL"/>
    <property type="match status" value="1"/>
</dbReference>
<dbReference type="Gene3D" id="3.20.20.450">
    <property type="entry name" value="EAL domain"/>
    <property type="match status" value="1"/>
</dbReference>
<name>A0A840X565_9MICO</name>
<organism evidence="4 5">
    <name type="scientific">Microcella frigidaquae</name>
    <dbReference type="NCBI Taxonomy" id="424758"/>
    <lineage>
        <taxon>Bacteria</taxon>
        <taxon>Bacillati</taxon>
        <taxon>Actinomycetota</taxon>
        <taxon>Actinomycetes</taxon>
        <taxon>Micrococcales</taxon>
        <taxon>Microbacteriaceae</taxon>
        <taxon>Microcella</taxon>
    </lineage>
</organism>
<dbReference type="InterPro" id="IPR035919">
    <property type="entry name" value="EAL_sf"/>
</dbReference>
<dbReference type="InterPro" id="IPR001633">
    <property type="entry name" value="EAL_dom"/>
</dbReference>
<comment type="caution">
    <text evidence="4">The sequence shown here is derived from an EMBL/GenBank/DDBJ whole genome shotgun (WGS) entry which is preliminary data.</text>
</comment>
<evidence type="ECO:0000256" key="1">
    <source>
        <dbReference type="SAM" id="Phobius"/>
    </source>
</evidence>
<dbReference type="SMART" id="SM00267">
    <property type="entry name" value="GGDEF"/>
    <property type="match status" value="1"/>
</dbReference>
<dbReference type="InterPro" id="IPR029787">
    <property type="entry name" value="Nucleotide_cyclase"/>
</dbReference>
<dbReference type="Proteomes" id="UP000552883">
    <property type="component" value="Unassembled WGS sequence"/>
</dbReference>
<dbReference type="PROSITE" id="PS50887">
    <property type="entry name" value="GGDEF"/>
    <property type="match status" value="1"/>
</dbReference>
<dbReference type="InterPro" id="IPR043128">
    <property type="entry name" value="Rev_trsase/Diguanyl_cyclase"/>
</dbReference>
<dbReference type="AlphaFoldDB" id="A0A840X565"/>
<dbReference type="CDD" id="cd01949">
    <property type="entry name" value="GGDEF"/>
    <property type="match status" value="1"/>
</dbReference>
<reference evidence="4 5" key="1">
    <citation type="submission" date="2020-08" db="EMBL/GenBank/DDBJ databases">
        <title>Sequencing the genomes of 1000 actinobacteria strains.</title>
        <authorList>
            <person name="Klenk H.-P."/>
        </authorList>
    </citation>
    <scope>NUCLEOTIDE SEQUENCE [LARGE SCALE GENOMIC DNA]</scope>
    <source>
        <strain evidence="4 5">DSM 23889</strain>
    </source>
</reference>
<keyword evidence="1" id="KW-0812">Transmembrane</keyword>
<dbReference type="SUPFAM" id="SSF55073">
    <property type="entry name" value="Nucleotide cyclase"/>
    <property type="match status" value="1"/>
</dbReference>
<dbReference type="PANTHER" id="PTHR33121:SF70">
    <property type="entry name" value="SIGNALING PROTEIN YKOW"/>
    <property type="match status" value="1"/>
</dbReference>
<evidence type="ECO:0000259" key="2">
    <source>
        <dbReference type="PROSITE" id="PS50883"/>
    </source>
</evidence>
<dbReference type="NCBIfam" id="TIGR00254">
    <property type="entry name" value="GGDEF"/>
    <property type="match status" value="1"/>
</dbReference>
<gene>
    <name evidence="4" type="ORF">BJ959_000867</name>
</gene>
<dbReference type="InterPro" id="IPR050706">
    <property type="entry name" value="Cyclic-di-GMP_PDE-like"/>
</dbReference>
<feature type="domain" description="GGDEF" evidence="3">
    <location>
        <begin position="379"/>
        <end position="512"/>
    </location>
</feature>
<sequence length="783" mass="84158">MESGGGENTVSGRRLLGLKRRQYGLLAVLMAAVVALFLTSVISVAAHDDELQGLYSEEADGTAMTFVQRESFGLIIELDRWSRGDATARDVQIARALLGQRLQVRTASEVTTYELTDEPFRASLAAMDDLVRSLDDVPVEQRVDQRRAADDVVDAFEVRTRELSTVFQEITRARAAEAINRRAITEQTQALLAGIIILLGVGLAGWIASDIRSTYREATERLRVETARLDQARRRLELRQRLADLSGTWSQSVAAGVDTPSIMSTALADLAELAPGLTVRVVETPGAPARIERVAADSRSAPTGTSADGDAHVIEDEDALAAIDRVNEILHLVHVRDHQEQALDRARRFDPLTQLPNRQHLQPAVAAATDRVRRSRSPRVVTLALVDMNRFADFNLAYGAAEGDRLLVAVSRILVQHSRPGGEVLRLSADEFAVVGTHATTAAAERAVAALSAALTRTHEVVGEQVAVSATIGAVIDGAADQQPDALVQRAAAALAAAQATEPRPAVRYFIADRDAHLLDAMREESALRSALRSGEFVTHVQPIIDLESGAIAACEALVRWNRPGVGLVRPDEFLPAIARAGLTVELGWQIIDGTLTAWGTERAAAEGALDGLAVSINLDAAQLAVPTLSDYLVNAAERNGLPLTSLVVEVTEHALLVGEGALTQLEKLRARGVRVALDDFGTGYSSLAQANALPLDVLKLDRSFLPDPQLDAQQSAIIRDIVSIANTLGLAVTAEGIETEELAEQLRNLGVHYGQGWWAAKAMPIDELPTWAASRAAMLSGR</sequence>
<dbReference type="SUPFAM" id="SSF141868">
    <property type="entry name" value="EAL domain-like"/>
    <property type="match status" value="1"/>
</dbReference>
<dbReference type="GO" id="GO:0071111">
    <property type="term" value="F:cyclic-guanylate-specific phosphodiesterase activity"/>
    <property type="evidence" value="ECO:0007669"/>
    <property type="project" value="InterPro"/>
</dbReference>
<keyword evidence="1" id="KW-0472">Membrane</keyword>
<protein>
    <submittedName>
        <fullName evidence="4">Diguanylate cyclase (GGDEF)-like protein</fullName>
    </submittedName>
</protein>
<keyword evidence="5" id="KW-1185">Reference proteome</keyword>
<dbReference type="RefSeq" id="WP_153981563.1">
    <property type="nucleotide sequence ID" value="NZ_BAAANZ010000010.1"/>
</dbReference>
<keyword evidence="1" id="KW-1133">Transmembrane helix</keyword>
<dbReference type="PANTHER" id="PTHR33121">
    <property type="entry name" value="CYCLIC DI-GMP PHOSPHODIESTERASE PDEF"/>
    <property type="match status" value="1"/>
</dbReference>
<evidence type="ECO:0000313" key="5">
    <source>
        <dbReference type="Proteomes" id="UP000552883"/>
    </source>
</evidence>
<dbReference type="OrthoDB" id="23692at2"/>
<feature type="domain" description="EAL" evidence="2">
    <location>
        <begin position="521"/>
        <end position="777"/>
    </location>
</feature>
<feature type="transmembrane region" description="Helical" evidence="1">
    <location>
        <begin position="190"/>
        <end position="208"/>
    </location>
</feature>
<evidence type="ECO:0000259" key="3">
    <source>
        <dbReference type="PROSITE" id="PS50887"/>
    </source>
</evidence>
<dbReference type="Gene3D" id="3.30.70.270">
    <property type="match status" value="1"/>
</dbReference>
<dbReference type="Pfam" id="PF00990">
    <property type="entry name" value="GGDEF"/>
    <property type="match status" value="1"/>
</dbReference>
<dbReference type="InterPro" id="IPR000160">
    <property type="entry name" value="GGDEF_dom"/>
</dbReference>
<dbReference type="PROSITE" id="PS50883">
    <property type="entry name" value="EAL"/>
    <property type="match status" value="1"/>
</dbReference>
<dbReference type="Pfam" id="PF00563">
    <property type="entry name" value="EAL"/>
    <property type="match status" value="1"/>
</dbReference>
<proteinExistence type="predicted"/>
<accession>A0A840X565</accession>
<evidence type="ECO:0000313" key="4">
    <source>
        <dbReference type="EMBL" id="MBB5617371.1"/>
    </source>
</evidence>
<dbReference type="EMBL" id="JACHBS010000001">
    <property type="protein sequence ID" value="MBB5617371.1"/>
    <property type="molecule type" value="Genomic_DNA"/>
</dbReference>
<dbReference type="CDD" id="cd01948">
    <property type="entry name" value="EAL"/>
    <property type="match status" value="1"/>
</dbReference>
<feature type="transmembrane region" description="Helical" evidence="1">
    <location>
        <begin position="23"/>
        <end position="46"/>
    </location>
</feature>